<protein>
    <recommendedName>
        <fullName evidence="4 5">Large ribosomal subunit protein uL29</fullName>
    </recommendedName>
</protein>
<dbReference type="Proteomes" id="UP000177982">
    <property type="component" value="Unassembled WGS sequence"/>
</dbReference>
<evidence type="ECO:0000313" key="6">
    <source>
        <dbReference type="EMBL" id="OHA06932.1"/>
    </source>
</evidence>
<dbReference type="GO" id="GO:0006412">
    <property type="term" value="P:translation"/>
    <property type="evidence" value="ECO:0007669"/>
    <property type="project" value="UniProtKB-UniRule"/>
</dbReference>
<gene>
    <name evidence="5" type="primary">rpmC</name>
    <name evidence="6" type="ORF">A2934_01415</name>
</gene>
<reference evidence="6 7" key="1">
    <citation type="journal article" date="2016" name="Nat. Commun.">
        <title>Thousands of microbial genomes shed light on interconnected biogeochemical processes in an aquifer system.</title>
        <authorList>
            <person name="Anantharaman K."/>
            <person name="Brown C.T."/>
            <person name="Hug L.A."/>
            <person name="Sharon I."/>
            <person name="Castelle C.J."/>
            <person name="Probst A.J."/>
            <person name="Thomas B.C."/>
            <person name="Singh A."/>
            <person name="Wilkins M.J."/>
            <person name="Karaoz U."/>
            <person name="Brodie E.L."/>
            <person name="Williams K.H."/>
            <person name="Hubbard S.S."/>
            <person name="Banfield J.F."/>
        </authorList>
    </citation>
    <scope>NUCLEOTIDE SEQUENCE [LARGE SCALE GENOMIC DNA]</scope>
</reference>
<dbReference type="GO" id="GO:1990904">
    <property type="term" value="C:ribonucleoprotein complex"/>
    <property type="evidence" value="ECO:0007669"/>
    <property type="project" value="UniProtKB-KW"/>
</dbReference>
<dbReference type="InterPro" id="IPR001854">
    <property type="entry name" value="Ribosomal_uL29"/>
</dbReference>
<evidence type="ECO:0000256" key="3">
    <source>
        <dbReference type="ARBA" id="ARBA00023274"/>
    </source>
</evidence>
<comment type="similarity">
    <text evidence="1 5">Belongs to the universal ribosomal protein uL29 family.</text>
</comment>
<organism evidence="6 7">
    <name type="scientific">Candidatus Sungbacteria bacterium RIFCSPLOWO2_01_FULL_47_10</name>
    <dbReference type="NCBI Taxonomy" id="1802276"/>
    <lineage>
        <taxon>Bacteria</taxon>
        <taxon>Candidatus Sungiibacteriota</taxon>
    </lineage>
</organism>
<dbReference type="SUPFAM" id="SSF46561">
    <property type="entry name" value="Ribosomal protein L29 (L29p)"/>
    <property type="match status" value="1"/>
</dbReference>
<accession>A0A1G2L7Z4</accession>
<dbReference type="EMBL" id="MHQO01000020">
    <property type="protein sequence ID" value="OHA06932.1"/>
    <property type="molecule type" value="Genomic_DNA"/>
</dbReference>
<dbReference type="Pfam" id="PF00831">
    <property type="entry name" value="Ribosomal_L29"/>
    <property type="match status" value="1"/>
</dbReference>
<evidence type="ECO:0000256" key="2">
    <source>
        <dbReference type="ARBA" id="ARBA00022980"/>
    </source>
</evidence>
<dbReference type="GO" id="GO:0003735">
    <property type="term" value="F:structural constituent of ribosome"/>
    <property type="evidence" value="ECO:0007669"/>
    <property type="project" value="InterPro"/>
</dbReference>
<dbReference type="GO" id="GO:0005840">
    <property type="term" value="C:ribosome"/>
    <property type="evidence" value="ECO:0007669"/>
    <property type="project" value="UniProtKB-KW"/>
</dbReference>
<dbReference type="AlphaFoldDB" id="A0A1G2L7Z4"/>
<name>A0A1G2L7Z4_9BACT</name>
<evidence type="ECO:0000256" key="5">
    <source>
        <dbReference type="HAMAP-Rule" id="MF_00374"/>
    </source>
</evidence>
<keyword evidence="2 5" id="KW-0689">Ribosomal protein</keyword>
<dbReference type="HAMAP" id="MF_00374">
    <property type="entry name" value="Ribosomal_uL29"/>
    <property type="match status" value="1"/>
</dbReference>
<dbReference type="NCBIfam" id="TIGR00012">
    <property type="entry name" value="L29"/>
    <property type="match status" value="1"/>
</dbReference>
<evidence type="ECO:0000256" key="4">
    <source>
        <dbReference type="ARBA" id="ARBA00035204"/>
    </source>
</evidence>
<dbReference type="InterPro" id="IPR036049">
    <property type="entry name" value="Ribosomal_uL29_sf"/>
</dbReference>
<sequence>MKAIELKQKPREELDDMLLERRKRLEELTFLSSQGKVKNVKEMSGVKKDIARILTLLREPARI</sequence>
<evidence type="ECO:0000313" key="7">
    <source>
        <dbReference type="Proteomes" id="UP000177982"/>
    </source>
</evidence>
<keyword evidence="3 5" id="KW-0687">Ribonucleoprotein</keyword>
<evidence type="ECO:0000256" key="1">
    <source>
        <dbReference type="ARBA" id="ARBA00009254"/>
    </source>
</evidence>
<proteinExistence type="inferred from homology"/>
<comment type="caution">
    <text evidence="6">The sequence shown here is derived from an EMBL/GenBank/DDBJ whole genome shotgun (WGS) entry which is preliminary data.</text>
</comment>
<dbReference type="Gene3D" id="1.10.287.310">
    <property type="match status" value="1"/>
</dbReference>